<dbReference type="GO" id="GO:0005829">
    <property type="term" value="C:cytosol"/>
    <property type="evidence" value="ECO:0007669"/>
    <property type="project" value="TreeGrafter"/>
</dbReference>
<feature type="region of interest" description="Disordered" evidence="6">
    <location>
        <begin position="177"/>
        <end position="199"/>
    </location>
</feature>
<dbReference type="OrthoDB" id="5293604at2"/>
<dbReference type="GO" id="GO:0043022">
    <property type="term" value="F:ribosome binding"/>
    <property type="evidence" value="ECO:0007669"/>
    <property type="project" value="UniProtKB-UniRule"/>
</dbReference>
<protein>
    <recommendedName>
        <fullName evidence="5">Dual-action ribosomal maturation protein DarP</fullName>
    </recommendedName>
    <alternativeName>
        <fullName evidence="5">Large ribosomal subunit assembly factor DarP</fullName>
    </alternativeName>
</protein>
<dbReference type="InterPro" id="IPR006839">
    <property type="entry name" value="DarP"/>
</dbReference>
<keyword evidence="4 5" id="KW-0694">RNA-binding</keyword>
<comment type="function">
    <text evidence="5">Member of a network of 50S ribosomal subunit biogenesis factors which assembles along the 30S-50S interface, preventing incorrect 23S rRNA structures from forming. Promotes peptidyl transferase center (PTC) maturation.</text>
</comment>
<feature type="region of interest" description="Disordered" evidence="6">
    <location>
        <begin position="1"/>
        <end position="28"/>
    </location>
</feature>
<comment type="similarity">
    <text evidence="5">Belongs to the DarP family.</text>
</comment>
<dbReference type="KEGG" id="ptx:ABW99_10860"/>
<dbReference type="Gene3D" id="1.10.60.30">
    <property type="entry name" value="PSPTO4464-like domains"/>
    <property type="match status" value="2"/>
</dbReference>
<keyword evidence="8" id="KW-1185">Reference proteome</keyword>
<feature type="compositionally biased region" description="Low complexity" evidence="6">
    <location>
        <begin position="179"/>
        <end position="199"/>
    </location>
</feature>
<dbReference type="STRING" id="445709.ABW99_10860"/>
<feature type="compositionally biased region" description="Polar residues" evidence="6">
    <location>
        <begin position="1"/>
        <end position="11"/>
    </location>
</feature>
<accession>A0A0G3ENT1</accession>
<gene>
    <name evidence="5" type="primary">darP</name>
    <name evidence="7" type="ORF">ABW99_10860</name>
</gene>
<evidence type="ECO:0000256" key="4">
    <source>
        <dbReference type="ARBA" id="ARBA00022884"/>
    </source>
</evidence>
<dbReference type="GO" id="GO:1902626">
    <property type="term" value="P:assembly of large subunit precursor of preribosome"/>
    <property type="evidence" value="ECO:0007669"/>
    <property type="project" value="UniProtKB-UniRule"/>
</dbReference>
<dbReference type="SUPFAM" id="SSF158710">
    <property type="entry name" value="PSPTO4464-like"/>
    <property type="match status" value="1"/>
</dbReference>
<evidence type="ECO:0000256" key="6">
    <source>
        <dbReference type="SAM" id="MobiDB-lite"/>
    </source>
</evidence>
<organism evidence="7 8">
    <name type="scientific">Pandoraea thiooxydans</name>
    <dbReference type="NCBI Taxonomy" id="445709"/>
    <lineage>
        <taxon>Bacteria</taxon>
        <taxon>Pseudomonadati</taxon>
        <taxon>Pseudomonadota</taxon>
        <taxon>Betaproteobacteria</taxon>
        <taxon>Burkholderiales</taxon>
        <taxon>Burkholderiaceae</taxon>
        <taxon>Pandoraea</taxon>
    </lineage>
</organism>
<feature type="compositionally biased region" description="Basic and acidic residues" evidence="6">
    <location>
        <begin position="18"/>
        <end position="28"/>
    </location>
</feature>
<dbReference type="GO" id="GO:0019843">
    <property type="term" value="F:rRNA binding"/>
    <property type="evidence" value="ECO:0007669"/>
    <property type="project" value="UniProtKB-UniRule"/>
</dbReference>
<dbReference type="HAMAP" id="MF_00765">
    <property type="entry name" value="DarP"/>
    <property type="match status" value="1"/>
</dbReference>
<evidence type="ECO:0000256" key="1">
    <source>
        <dbReference type="ARBA" id="ARBA00022490"/>
    </source>
</evidence>
<evidence type="ECO:0000313" key="7">
    <source>
        <dbReference type="EMBL" id="AKJ68635.1"/>
    </source>
</evidence>
<dbReference type="PANTHER" id="PTHR38101:SF1">
    <property type="entry name" value="UPF0307 PROTEIN YJGA"/>
    <property type="match status" value="1"/>
</dbReference>
<dbReference type="PANTHER" id="PTHR38101">
    <property type="entry name" value="UPF0307 PROTEIN YJGA"/>
    <property type="match status" value="1"/>
</dbReference>
<keyword evidence="2 5" id="KW-0690">Ribosome biogenesis</keyword>
<dbReference type="InterPro" id="IPR023153">
    <property type="entry name" value="DarP_sf"/>
</dbReference>
<dbReference type="RefSeq" id="WP_047214490.1">
    <property type="nucleotide sequence ID" value="NZ_CP011568.3"/>
</dbReference>
<sequence length="199" mass="22740">MTHQQRFNQIAHSPLPDPDARPSKSQLKREMHALQDIGEELVALSREALGRLDLPERLYDAVREARNITSHEGKRRQLQYVGKVMRSLHESEVAAIRRALDAIKGVSKAETVRLHTLERWRERLLADDDALTQLLASHPQADAQQLRTLIRNARREQQQQRPPKAFRELFQALRELLETPETAAGAPAPESGSSEEFHE</sequence>
<evidence type="ECO:0000256" key="2">
    <source>
        <dbReference type="ARBA" id="ARBA00022517"/>
    </source>
</evidence>
<keyword evidence="1 5" id="KW-0963">Cytoplasm</keyword>
<dbReference type="CDD" id="cd16331">
    <property type="entry name" value="YjgA-like"/>
    <property type="match status" value="1"/>
</dbReference>
<dbReference type="EMBL" id="CP011568">
    <property type="protein sequence ID" value="AKJ68635.1"/>
    <property type="molecule type" value="Genomic_DNA"/>
</dbReference>
<reference evidence="8" key="1">
    <citation type="submission" date="2015-06" db="EMBL/GenBank/DDBJ databases">
        <authorList>
            <person name="Lim Y.L."/>
            <person name="Ee R."/>
            <person name="Yong D."/>
            <person name="How K.Y."/>
            <person name="Yin W.F."/>
            <person name="Chan K.G."/>
        </authorList>
    </citation>
    <scope>NUCLEOTIDE SEQUENCE [LARGE SCALE GENOMIC DNA]</scope>
    <source>
        <strain evidence="8">DSM 25325</strain>
    </source>
</reference>
<dbReference type="Proteomes" id="UP000036700">
    <property type="component" value="Chromosome"/>
</dbReference>
<dbReference type="PIRSF" id="PIRSF016183">
    <property type="entry name" value="UCP016183"/>
    <property type="match status" value="1"/>
</dbReference>
<dbReference type="Pfam" id="PF04751">
    <property type="entry name" value="DarP"/>
    <property type="match status" value="1"/>
</dbReference>
<dbReference type="PATRIC" id="fig|445709.3.peg.2311"/>
<evidence type="ECO:0000256" key="3">
    <source>
        <dbReference type="ARBA" id="ARBA00022730"/>
    </source>
</evidence>
<proteinExistence type="inferred from homology"/>
<name>A0A0G3ENT1_9BURK</name>
<evidence type="ECO:0000313" key="8">
    <source>
        <dbReference type="Proteomes" id="UP000036700"/>
    </source>
</evidence>
<dbReference type="AlphaFoldDB" id="A0A0G3ENT1"/>
<keyword evidence="3 5" id="KW-0699">rRNA-binding</keyword>
<comment type="subcellular location">
    <subcellularLocation>
        <location evidence="5">Cytoplasm</location>
    </subcellularLocation>
    <text evidence="5">Associates with late stage pre-50S ribosomal subunits.</text>
</comment>
<evidence type="ECO:0000256" key="5">
    <source>
        <dbReference type="HAMAP-Rule" id="MF_00765"/>
    </source>
</evidence>
<dbReference type="NCBIfam" id="NF003593">
    <property type="entry name" value="PRK05255.1-1"/>
    <property type="match status" value="1"/>
</dbReference>